<dbReference type="EMBL" id="JAKCXM010000161">
    <property type="protein sequence ID" value="KAJ0400160.1"/>
    <property type="molecule type" value="Genomic_DNA"/>
</dbReference>
<dbReference type="Proteomes" id="UP001209570">
    <property type="component" value="Unassembled WGS sequence"/>
</dbReference>
<dbReference type="SUPFAM" id="SSF54928">
    <property type="entry name" value="RNA-binding domain, RBD"/>
    <property type="match status" value="1"/>
</dbReference>
<dbReference type="CDD" id="cd12347">
    <property type="entry name" value="RRM_PPIE"/>
    <property type="match status" value="1"/>
</dbReference>
<name>A0AAD5M2S8_PYTIN</name>
<evidence type="ECO:0000313" key="5">
    <source>
        <dbReference type="Proteomes" id="UP001209570"/>
    </source>
</evidence>
<comment type="caution">
    <text evidence="4">The sequence shown here is derived from an EMBL/GenBank/DDBJ whole genome shotgun (WGS) entry which is preliminary data.</text>
</comment>
<proteinExistence type="predicted"/>
<reference evidence="4" key="1">
    <citation type="submission" date="2021-12" db="EMBL/GenBank/DDBJ databases">
        <title>Prjna785345.</title>
        <authorList>
            <person name="Rujirawat T."/>
            <person name="Krajaejun T."/>
        </authorList>
    </citation>
    <scope>NUCLEOTIDE SEQUENCE</scope>
    <source>
        <strain evidence="4">Pi057C3</strain>
    </source>
</reference>
<dbReference type="SMART" id="SM00360">
    <property type="entry name" value="RRM"/>
    <property type="match status" value="1"/>
</dbReference>
<dbReference type="PANTHER" id="PTHR48037">
    <property type="entry name" value="ATPASE E1"/>
    <property type="match status" value="1"/>
</dbReference>
<dbReference type="PANTHER" id="PTHR48037:SF1">
    <property type="entry name" value="RRM DOMAIN-CONTAINING PROTEIN"/>
    <property type="match status" value="1"/>
</dbReference>
<dbReference type="GO" id="GO:0003723">
    <property type="term" value="F:RNA binding"/>
    <property type="evidence" value="ECO:0007669"/>
    <property type="project" value="UniProtKB-UniRule"/>
</dbReference>
<dbReference type="PROSITE" id="PS50102">
    <property type="entry name" value="RRM"/>
    <property type="match status" value="1"/>
</dbReference>
<evidence type="ECO:0000313" key="4">
    <source>
        <dbReference type="EMBL" id="KAJ0400160.1"/>
    </source>
</evidence>
<organism evidence="4 5">
    <name type="scientific">Pythium insidiosum</name>
    <name type="common">Pythiosis disease agent</name>
    <dbReference type="NCBI Taxonomy" id="114742"/>
    <lineage>
        <taxon>Eukaryota</taxon>
        <taxon>Sar</taxon>
        <taxon>Stramenopiles</taxon>
        <taxon>Oomycota</taxon>
        <taxon>Peronosporomycetes</taxon>
        <taxon>Pythiales</taxon>
        <taxon>Pythiaceae</taxon>
        <taxon>Pythium</taxon>
    </lineage>
</organism>
<evidence type="ECO:0000256" key="1">
    <source>
        <dbReference type="ARBA" id="ARBA00022884"/>
    </source>
</evidence>
<evidence type="ECO:0000256" key="2">
    <source>
        <dbReference type="PROSITE-ProRule" id="PRU00176"/>
    </source>
</evidence>
<dbReference type="Pfam" id="PF00076">
    <property type="entry name" value="RRM_1"/>
    <property type="match status" value="1"/>
</dbReference>
<sequence length="350" mass="40189">MAPATANKRNLYVGGLDRQVTEEILYAAFIPFGPLKQVQIPTDLKTRQPKGFGFVEYEEEEDAHSELFGKTLRVTIAKPERPKLGANKPEAIAVQFALIPSAAQELLVRALRDARLRRLERLLSGYSSPRRSEVCSPREPAPLSMEPEWEDLFQAEWHARCSAKSLPITPKYSSSSETVFRDALPPRRDARQLYWEHAFRMQLRRDGQPAKEWPPRQPDLSLFSDVVKTVRAQARELVPRTSHWISQLPLLHRLEVHHPMDHQSPVAYWSSLETVITMAPTLTELCFFHGRLSGPLLTNLAKALQYRHECKSLRNRPIRTLELLLLLPLALMFCDLKFSPPRYKRFNTGV</sequence>
<feature type="domain" description="RRM" evidence="3">
    <location>
        <begin position="9"/>
        <end position="79"/>
    </location>
</feature>
<dbReference type="InterPro" id="IPR035979">
    <property type="entry name" value="RBD_domain_sf"/>
</dbReference>
<dbReference type="InterPro" id="IPR034168">
    <property type="entry name" value="PPIE_RRM"/>
</dbReference>
<dbReference type="AlphaFoldDB" id="A0AAD5M2S8"/>
<dbReference type="Gene3D" id="3.30.70.330">
    <property type="match status" value="1"/>
</dbReference>
<keyword evidence="5" id="KW-1185">Reference proteome</keyword>
<keyword evidence="1 2" id="KW-0694">RNA-binding</keyword>
<evidence type="ECO:0000259" key="3">
    <source>
        <dbReference type="PROSITE" id="PS50102"/>
    </source>
</evidence>
<dbReference type="InterPro" id="IPR000504">
    <property type="entry name" value="RRM_dom"/>
</dbReference>
<accession>A0AAD5M2S8</accession>
<dbReference type="InterPro" id="IPR012677">
    <property type="entry name" value="Nucleotide-bd_a/b_plait_sf"/>
</dbReference>
<gene>
    <name evidence="4" type="ORF">P43SY_007179</name>
</gene>
<protein>
    <recommendedName>
        <fullName evidence="3">RRM domain-containing protein</fullName>
    </recommendedName>
</protein>